<dbReference type="InterPro" id="IPR003439">
    <property type="entry name" value="ABC_transporter-like_ATP-bd"/>
</dbReference>
<dbReference type="Gene3D" id="3.40.50.300">
    <property type="entry name" value="P-loop containing nucleotide triphosphate hydrolases"/>
    <property type="match status" value="1"/>
</dbReference>
<name>A0A841AG76_9MICO</name>
<dbReference type="Proteomes" id="UP000588158">
    <property type="component" value="Unassembled WGS sequence"/>
</dbReference>
<dbReference type="PANTHER" id="PTHR24220:SF685">
    <property type="entry name" value="ABC TRANSPORTER RELATED"/>
    <property type="match status" value="1"/>
</dbReference>
<reference evidence="5 6" key="1">
    <citation type="submission" date="2020-08" db="EMBL/GenBank/DDBJ databases">
        <title>Sequencing the genomes of 1000 actinobacteria strains.</title>
        <authorList>
            <person name="Klenk H.-P."/>
        </authorList>
    </citation>
    <scope>NUCLEOTIDE SEQUENCE [LARGE SCALE GENOMIC DNA]</scope>
    <source>
        <strain evidence="5 6">DSM 28796</strain>
    </source>
</reference>
<dbReference type="InterPro" id="IPR015854">
    <property type="entry name" value="ABC_transpr_LolD-like"/>
</dbReference>
<dbReference type="RefSeq" id="WP_184326177.1">
    <property type="nucleotide sequence ID" value="NZ_JACHLZ010000001.1"/>
</dbReference>
<dbReference type="GO" id="GO:0005524">
    <property type="term" value="F:ATP binding"/>
    <property type="evidence" value="ECO:0007669"/>
    <property type="project" value="UniProtKB-KW"/>
</dbReference>
<organism evidence="5 6">
    <name type="scientific">Brachybacterium aquaticum</name>
    <dbReference type="NCBI Taxonomy" id="1432564"/>
    <lineage>
        <taxon>Bacteria</taxon>
        <taxon>Bacillati</taxon>
        <taxon>Actinomycetota</taxon>
        <taxon>Actinomycetes</taxon>
        <taxon>Micrococcales</taxon>
        <taxon>Dermabacteraceae</taxon>
        <taxon>Brachybacterium</taxon>
    </lineage>
</organism>
<dbReference type="InterPro" id="IPR027417">
    <property type="entry name" value="P-loop_NTPase"/>
</dbReference>
<evidence type="ECO:0000256" key="3">
    <source>
        <dbReference type="ARBA" id="ARBA00022840"/>
    </source>
</evidence>
<accession>A0A841AG76</accession>
<proteinExistence type="predicted"/>
<dbReference type="Pfam" id="PF00005">
    <property type="entry name" value="ABC_tran"/>
    <property type="match status" value="1"/>
</dbReference>
<evidence type="ECO:0000256" key="2">
    <source>
        <dbReference type="ARBA" id="ARBA00022741"/>
    </source>
</evidence>
<evidence type="ECO:0000313" key="6">
    <source>
        <dbReference type="Proteomes" id="UP000588158"/>
    </source>
</evidence>
<dbReference type="GO" id="GO:0022857">
    <property type="term" value="F:transmembrane transporter activity"/>
    <property type="evidence" value="ECO:0007669"/>
    <property type="project" value="TreeGrafter"/>
</dbReference>
<dbReference type="EMBL" id="JACHLZ010000001">
    <property type="protein sequence ID" value="MBB5832937.1"/>
    <property type="molecule type" value="Genomic_DNA"/>
</dbReference>
<keyword evidence="2" id="KW-0547">Nucleotide-binding</keyword>
<feature type="domain" description="ABC transporter" evidence="4">
    <location>
        <begin position="27"/>
        <end position="254"/>
    </location>
</feature>
<protein>
    <submittedName>
        <fullName evidence="5">Putative ABC transport system ATP-binding protein</fullName>
    </submittedName>
</protein>
<gene>
    <name evidence="5" type="ORF">HNR70_002750</name>
</gene>
<evidence type="ECO:0000313" key="5">
    <source>
        <dbReference type="EMBL" id="MBB5832937.1"/>
    </source>
</evidence>
<evidence type="ECO:0000256" key="1">
    <source>
        <dbReference type="ARBA" id="ARBA00022448"/>
    </source>
</evidence>
<dbReference type="InterPro" id="IPR017911">
    <property type="entry name" value="MacB-like_ATP-bd"/>
</dbReference>
<dbReference type="InterPro" id="IPR003593">
    <property type="entry name" value="AAA+_ATPase"/>
</dbReference>
<dbReference type="AlphaFoldDB" id="A0A841AG76"/>
<dbReference type="SMART" id="SM00382">
    <property type="entry name" value="AAA"/>
    <property type="match status" value="1"/>
</dbReference>
<dbReference type="GO" id="GO:0005886">
    <property type="term" value="C:plasma membrane"/>
    <property type="evidence" value="ECO:0007669"/>
    <property type="project" value="TreeGrafter"/>
</dbReference>
<sequence length="254" mass="26986">MHTTEPTATTDSTVITAPALEISGVSVRYPDGREADGTPRTVTALDDAHLSVGRGEFAVILGPSGSGKSTLLSVAAGLVVPDAGHVLVGGTDLAGLSEKRRTAVRRDRIGVVFQQPNLLPALTVRKQLTITGHIAGLRGRALQALGERADAMLERVGMGEYARRRPHELSGGQRQRVNIARALVTDPAVLLVDEPTSALDHERSRAVVDLLVGITRELQVGTVMVTHDEEFAEDADRVISLRDGHVHALETAEA</sequence>
<dbReference type="InterPro" id="IPR017871">
    <property type="entry name" value="ABC_transporter-like_CS"/>
</dbReference>
<dbReference type="SUPFAM" id="SSF52540">
    <property type="entry name" value="P-loop containing nucleoside triphosphate hydrolases"/>
    <property type="match status" value="1"/>
</dbReference>
<keyword evidence="6" id="KW-1185">Reference proteome</keyword>
<comment type="caution">
    <text evidence="5">The sequence shown here is derived from an EMBL/GenBank/DDBJ whole genome shotgun (WGS) entry which is preliminary data.</text>
</comment>
<dbReference type="CDD" id="cd03255">
    <property type="entry name" value="ABC_MJ0796_LolCDE_FtsE"/>
    <property type="match status" value="1"/>
</dbReference>
<dbReference type="PANTHER" id="PTHR24220">
    <property type="entry name" value="IMPORT ATP-BINDING PROTEIN"/>
    <property type="match status" value="1"/>
</dbReference>
<keyword evidence="1" id="KW-0813">Transport</keyword>
<dbReference type="PROSITE" id="PS00211">
    <property type="entry name" value="ABC_TRANSPORTER_1"/>
    <property type="match status" value="1"/>
</dbReference>
<keyword evidence="3 5" id="KW-0067">ATP-binding</keyword>
<dbReference type="GO" id="GO:0016887">
    <property type="term" value="F:ATP hydrolysis activity"/>
    <property type="evidence" value="ECO:0007669"/>
    <property type="project" value="InterPro"/>
</dbReference>
<dbReference type="PROSITE" id="PS50893">
    <property type="entry name" value="ABC_TRANSPORTER_2"/>
    <property type="match status" value="1"/>
</dbReference>
<evidence type="ECO:0000259" key="4">
    <source>
        <dbReference type="PROSITE" id="PS50893"/>
    </source>
</evidence>